<feature type="non-terminal residue" evidence="3">
    <location>
        <position position="69"/>
    </location>
</feature>
<evidence type="ECO:0000313" key="4">
    <source>
        <dbReference type="Proteomes" id="UP000762676"/>
    </source>
</evidence>
<name>A0AAV4HXB1_9GAST</name>
<feature type="transmembrane region" description="Helical" evidence="2">
    <location>
        <begin position="34"/>
        <end position="54"/>
    </location>
</feature>
<evidence type="ECO:0000256" key="2">
    <source>
        <dbReference type="SAM" id="Phobius"/>
    </source>
</evidence>
<dbReference type="Proteomes" id="UP000762676">
    <property type="component" value="Unassembled WGS sequence"/>
</dbReference>
<reference evidence="3 4" key="1">
    <citation type="journal article" date="2021" name="Elife">
        <title>Chloroplast acquisition without the gene transfer in kleptoplastic sea slugs, Plakobranchus ocellatus.</title>
        <authorList>
            <person name="Maeda T."/>
            <person name="Takahashi S."/>
            <person name="Yoshida T."/>
            <person name="Shimamura S."/>
            <person name="Takaki Y."/>
            <person name="Nagai Y."/>
            <person name="Toyoda A."/>
            <person name="Suzuki Y."/>
            <person name="Arimoto A."/>
            <person name="Ishii H."/>
            <person name="Satoh N."/>
            <person name="Nishiyama T."/>
            <person name="Hasebe M."/>
            <person name="Maruyama T."/>
            <person name="Minagawa J."/>
            <person name="Obokata J."/>
            <person name="Shigenobu S."/>
        </authorList>
    </citation>
    <scope>NUCLEOTIDE SEQUENCE [LARGE SCALE GENOMIC DNA]</scope>
</reference>
<gene>
    <name evidence="3" type="ORF">ElyMa_004592300</name>
</gene>
<keyword evidence="2" id="KW-0472">Membrane</keyword>
<keyword evidence="2" id="KW-1133">Transmembrane helix</keyword>
<evidence type="ECO:0000256" key="1">
    <source>
        <dbReference type="SAM" id="MobiDB-lite"/>
    </source>
</evidence>
<protein>
    <submittedName>
        <fullName evidence="3">Uncharacterized protein</fullName>
    </submittedName>
</protein>
<dbReference type="AlphaFoldDB" id="A0AAV4HXB1"/>
<sequence>AMQSTSTMPCRRSSPECHSLPPSLPPFLRLPSTLYLWLPLPVLPIPALLHPYWYQIPSMKLSRGHARGR</sequence>
<proteinExistence type="predicted"/>
<feature type="region of interest" description="Disordered" evidence="1">
    <location>
        <begin position="1"/>
        <end position="22"/>
    </location>
</feature>
<organism evidence="3 4">
    <name type="scientific">Elysia marginata</name>
    <dbReference type="NCBI Taxonomy" id="1093978"/>
    <lineage>
        <taxon>Eukaryota</taxon>
        <taxon>Metazoa</taxon>
        <taxon>Spiralia</taxon>
        <taxon>Lophotrochozoa</taxon>
        <taxon>Mollusca</taxon>
        <taxon>Gastropoda</taxon>
        <taxon>Heterobranchia</taxon>
        <taxon>Euthyneura</taxon>
        <taxon>Panpulmonata</taxon>
        <taxon>Sacoglossa</taxon>
        <taxon>Placobranchoidea</taxon>
        <taxon>Plakobranchidae</taxon>
        <taxon>Elysia</taxon>
    </lineage>
</organism>
<comment type="caution">
    <text evidence="3">The sequence shown here is derived from an EMBL/GenBank/DDBJ whole genome shotgun (WGS) entry which is preliminary data.</text>
</comment>
<keyword evidence="4" id="KW-1185">Reference proteome</keyword>
<feature type="non-terminal residue" evidence="3">
    <location>
        <position position="1"/>
    </location>
</feature>
<dbReference type="EMBL" id="BMAT01009215">
    <property type="protein sequence ID" value="GFS01852.1"/>
    <property type="molecule type" value="Genomic_DNA"/>
</dbReference>
<evidence type="ECO:0000313" key="3">
    <source>
        <dbReference type="EMBL" id="GFS01852.1"/>
    </source>
</evidence>
<keyword evidence="2" id="KW-0812">Transmembrane</keyword>
<accession>A0AAV4HXB1</accession>